<dbReference type="InterPro" id="IPR000182">
    <property type="entry name" value="GNAT_dom"/>
</dbReference>
<dbReference type="InterPro" id="IPR052523">
    <property type="entry name" value="Trichothecene_AcTrans"/>
</dbReference>
<dbReference type="Gene3D" id="3.40.630.30">
    <property type="match status" value="1"/>
</dbReference>
<dbReference type="SUPFAM" id="SSF55729">
    <property type="entry name" value="Acyl-CoA N-acyltransferases (Nat)"/>
    <property type="match status" value="1"/>
</dbReference>
<protein>
    <recommendedName>
        <fullName evidence="1">N-acetyltransferase domain-containing protein</fullName>
    </recommendedName>
</protein>
<gene>
    <name evidence="2" type="ORF">Z518_03838</name>
</gene>
<evidence type="ECO:0000259" key="1">
    <source>
        <dbReference type="PROSITE" id="PS51186"/>
    </source>
</evidence>
<feature type="domain" description="N-acetyltransferase" evidence="1">
    <location>
        <begin position="125"/>
        <end position="267"/>
    </location>
</feature>
<name>A0A0D2J9R6_9EURO</name>
<dbReference type="Pfam" id="PF13508">
    <property type="entry name" value="Acetyltransf_7"/>
    <property type="match status" value="1"/>
</dbReference>
<organism evidence="2 3">
    <name type="scientific">Rhinocladiella mackenziei CBS 650.93</name>
    <dbReference type="NCBI Taxonomy" id="1442369"/>
    <lineage>
        <taxon>Eukaryota</taxon>
        <taxon>Fungi</taxon>
        <taxon>Dikarya</taxon>
        <taxon>Ascomycota</taxon>
        <taxon>Pezizomycotina</taxon>
        <taxon>Eurotiomycetes</taxon>
        <taxon>Chaetothyriomycetidae</taxon>
        <taxon>Chaetothyriales</taxon>
        <taxon>Herpotrichiellaceae</taxon>
        <taxon>Rhinocladiella</taxon>
    </lineage>
</organism>
<evidence type="ECO:0000313" key="3">
    <source>
        <dbReference type="Proteomes" id="UP000053617"/>
    </source>
</evidence>
<dbReference type="EMBL" id="KN847477">
    <property type="protein sequence ID" value="KIX05865.1"/>
    <property type="molecule type" value="Genomic_DNA"/>
</dbReference>
<dbReference type="Proteomes" id="UP000053617">
    <property type="component" value="Unassembled WGS sequence"/>
</dbReference>
<dbReference type="OrthoDB" id="2744543at2759"/>
<dbReference type="RefSeq" id="XP_013273001.1">
    <property type="nucleotide sequence ID" value="XM_013417547.1"/>
</dbReference>
<dbReference type="InterPro" id="IPR016181">
    <property type="entry name" value="Acyl_CoA_acyltransferase"/>
</dbReference>
<dbReference type="CDD" id="cd04301">
    <property type="entry name" value="NAT_SF"/>
    <property type="match status" value="1"/>
</dbReference>
<dbReference type="AlphaFoldDB" id="A0A0D2J9R6"/>
<accession>A0A0D2J9R6</accession>
<dbReference type="PROSITE" id="PS51186">
    <property type="entry name" value="GNAT"/>
    <property type="match status" value="1"/>
</dbReference>
<dbReference type="PANTHER" id="PTHR42791:SF1">
    <property type="entry name" value="N-ACETYLTRANSFERASE DOMAIN-CONTAINING PROTEIN"/>
    <property type="match status" value="1"/>
</dbReference>
<dbReference type="STRING" id="1442369.A0A0D2J9R6"/>
<dbReference type="PANTHER" id="PTHR42791">
    <property type="entry name" value="GNAT FAMILY ACETYLTRANSFERASE"/>
    <property type="match status" value="1"/>
</dbReference>
<sequence>MAPRPLGPQIQIRPVTSESDVPMLAHLADIALKPDGFHEFRRRYSSKNIYDDCAEKVTASLRDVRGRYFLFKAVRAPESASESQSDVDAKDSVGKEETIVAFAQWQIGYIETPKTDPFAPKKEMVESSTLEAGVSNVATSEAGDQDEGEAVGIADQEASKPVYPNPDAELLRKLSNSYIGTIRGKRHLFLHRLMVHPSYQRQGIGQRLLDWGIETADRENIVSWLFSRPAGSRLYERNGWKEVLATEVEVPDEDLKVAPVISMLRLPKGRTG</sequence>
<reference evidence="2 3" key="1">
    <citation type="submission" date="2015-01" db="EMBL/GenBank/DDBJ databases">
        <title>The Genome Sequence of Rhinocladiella mackenzie CBS 650.93.</title>
        <authorList>
            <consortium name="The Broad Institute Genomics Platform"/>
            <person name="Cuomo C."/>
            <person name="de Hoog S."/>
            <person name="Gorbushina A."/>
            <person name="Stielow B."/>
            <person name="Teixiera M."/>
            <person name="Abouelleil A."/>
            <person name="Chapman S.B."/>
            <person name="Priest M."/>
            <person name="Young S.K."/>
            <person name="Wortman J."/>
            <person name="Nusbaum C."/>
            <person name="Birren B."/>
        </authorList>
    </citation>
    <scope>NUCLEOTIDE SEQUENCE [LARGE SCALE GENOMIC DNA]</scope>
    <source>
        <strain evidence="2 3">CBS 650.93</strain>
    </source>
</reference>
<dbReference type="VEuPathDB" id="FungiDB:Z518_03838"/>
<dbReference type="GeneID" id="25291909"/>
<dbReference type="HOGENOM" id="CLU_078833_0_0_1"/>
<keyword evidence="3" id="KW-1185">Reference proteome</keyword>
<proteinExistence type="predicted"/>
<dbReference type="GO" id="GO:0016747">
    <property type="term" value="F:acyltransferase activity, transferring groups other than amino-acyl groups"/>
    <property type="evidence" value="ECO:0007669"/>
    <property type="project" value="InterPro"/>
</dbReference>
<evidence type="ECO:0000313" key="2">
    <source>
        <dbReference type="EMBL" id="KIX05865.1"/>
    </source>
</evidence>